<gene>
    <name evidence="2" type="ORF">TREES_T100012273</name>
</gene>
<dbReference type="Proteomes" id="UP000011518">
    <property type="component" value="Unassembled WGS sequence"/>
</dbReference>
<sequence>MPAATKSVARTGAQGTAPGPDCGVLRSDKRNARKVTSPFSEAPGRWGTVPEVPAGRKRWREQNRDQGQGTEDRSSSEEGGQAWPEHSEPVPPEDAGVANQAHHPAGVCENMTGVGARRPMGNAKEARTVAMCQEPGGSLGYGPAPGNSPASSQVLRQAPRLAAGNTTAFLACVTSQAVPSYLPLRSTIIRNSGHKNDSFYRSTEPTPRRGQCSTRCGGEPIRKHPLQKGRAGNLRRGRHSLRLLL</sequence>
<evidence type="ECO:0000256" key="1">
    <source>
        <dbReference type="SAM" id="MobiDB-lite"/>
    </source>
</evidence>
<name>L9JFE9_TUPCH</name>
<protein>
    <submittedName>
        <fullName evidence="2">Uncharacterized protein</fullName>
    </submittedName>
</protein>
<organism evidence="2 3">
    <name type="scientific">Tupaia chinensis</name>
    <name type="common">Chinese tree shrew</name>
    <name type="synonym">Tupaia belangeri chinensis</name>
    <dbReference type="NCBI Taxonomy" id="246437"/>
    <lineage>
        <taxon>Eukaryota</taxon>
        <taxon>Metazoa</taxon>
        <taxon>Chordata</taxon>
        <taxon>Craniata</taxon>
        <taxon>Vertebrata</taxon>
        <taxon>Euteleostomi</taxon>
        <taxon>Mammalia</taxon>
        <taxon>Eutheria</taxon>
        <taxon>Euarchontoglires</taxon>
        <taxon>Scandentia</taxon>
        <taxon>Tupaiidae</taxon>
        <taxon>Tupaia</taxon>
    </lineage>
</organism>
<reference evidence="3" key="1">
    <citation type="submission" date="2012-07" db="EMBL/GenBank/DDBJ databases">
        <title>Genome of the Chinese tree shrew, a rising model animal genetically related to primates.</title>
        <authorList>
            <person name="Zhang G."/>
            <person name="Fan Y."/>
            <person name="Yao Y."/>
            <person name="Huang Z."/>
        </authorList>
    </citation>
    <scope>NUCLEOTIDE SEQUENCE [LARGE SCALE GENOMIC DNA]</scope>
</reference>
<dbReference type="AlphaFoldDB" id="L9JFE9"/>
<feature type="region of interest" description="Disordered" evidence="1">
    <location>
        <begin position="1"/>
        <end position="99"/>
    </location>
</feature>
<reference evidence="3" key="2">
    <citation type="journal article" date="2013" name="Nat. Commun.">
        <title>Genome of the Chinese tree shrew.</title>
        <authorList>
            <person name="Fan Y."/>
            <person name="Huang Z.Y."/>
            <person name="Cao C.C."/>
            <person name="Chen C.S."/>
            <person name="Chen Y.X."/>
            <person name="Fan D.D."/>
            <person name="He J."/>
            <person name="Hou H.L."/>
            <person name="Hu L."/>
            <person name="Hu X.T."/>
            <person name="Jiang X.T."/>
            <person name="Lai R."/>
            <person name="Lang Y.S."/>
            <person name="Liang B."/>
            <person name="Liao S.G."/>
            <person name="Mu D."/>
            <person name="Ma Y.Y."/>
            <person name="Niu Y.Y."/>
            <person name="Sun X.Q."/>
            <person name="Xia J.Q."/>
            <person name="Xiao J."/>
            <person name="Xiong Z.Q."/>
            <person name="Xu L."/>
            <person name="Yang L."/>
            <person name="Zhang Y."/>
            <person name="Zhao W."/>
            <person name="Zhao X.D."/>
            <person name="Zheng Y.T."/>
            <person name="Zhou J.M."/>
            <person name="Zhu Y.B."/>
            <person name="Zhang G.J."/>
            <person name="Wang J."/>
            <person name="Yao Y.G."/>
        </authorList>
    </citation>
    <scope>NUCLEOTIDE SEQUENCE [LARGE SCALE GENOMIC DNA]</scope>
</reference>
<evidence type="ECO:0000313" key="2">
    <source>
        <dbReference type="EMBL" id="ELW49311.1"/>
    </source>
</evidence>
<accession>L9JFE9</accession>
<proteinExistence type="predicted"/>
<feature type="compositionally biased region" description="Basic and acidic residues" evidence="1">
    <location>
        <begin position="60"/>
        <end position="76"/>
    </location>
</feature>
<keyword evidence="3" id="KW-1185">Reference proteome</keyword>
<feature type="region of interest" description="Disordered" evidence="1">
    <location>
        <begin position="195"/>
        <end position="232"/>
    </location>
</feature>
<dbReference type="InParanoid" id="L9JFE9"/>
<dbReference type="EMBL" id="KB320999">
    <property type="protein sequence ID" value="ELW49311.1"/>
    <property type="molecule type" value="Genomic_DNA"/>
</dbReference>
<evidence type="ECO:0000313" key="3">
    <source>
        <dbReference type="Proteomes" id="UP000011518"/>
    </source>
</evidence>
<feature type="compositionally biased region" description="Basic residues" evidence="1">
    <location>
        <begin position="223"/>
        <end position="232"/>
    </location>
</feature>